<evidence type="ECO:0000313" key="4">
    <source>
        <dbReference type="Proteomes" id="UP000094501"/>
    </source>
</evidence>
<dbReference type="AlphaFoldDB" id="A0A1E3W478"/>
<dbReference type="InterPro" id="IPR051599">
    <property type="entry name" value="Cell_Envelope_Assoc"/>
</dbReference>
<keyword evidence="1" id="KW-0812">Transmembrane</keyword>
<dbReference type="PANTHER" id="PTHR30336:SF4">
    <property type="entry name" value="ENVELOPE BIOGENESIS FACTOR ELYC"/>
    <property type="match status" value="1"/>
</dbReference>
<dbReference type="STRING" id="1774968.AUC68_15430"/>
<evidence type="ECO:0000313" key="3">
    <source>
        <dbReference type="EMBL" id="ODS00615.1"/>
    </source>
</evidence>
<sequence length="249" mass="27818">MLHGATCPEYFLIKSIDIDGDENTEGRARHFHRFRGPVGFVRLVFDGTILLLVMLIIGFIVFANGLAREPKEPAHPTDGITVLTGGVSRIDEAMKLMARQQARRVLITGVNRETSLEQLKELSPDGAQYFDCCVDIDKAARNTIDNATETARWVTLNGYGSVIVVTSNYHMPRALAELERAMPGIDLVPYPVVDNNVEVARWWEYHGTTRLLLSEYLKYLPALGRLWATNLVRMALPGTSVPPEDEPEP</sequence>
<evidence type="ECO:0000256" key="1">
    <source>
        <dbReference type="SAM" id="Phobius"/>
    </source>
</evidence>
<name>A0A1E3W478_9HYPH</name>
<dbReference type="GO" id="GO:0043164">
    <property type="term" value="P:Gram-negative-bacterium-type cell wall biogenesis"/>
    <property type="evidence" value="ECO:0007669"/>
    <property type="project" value="TreeGrafter"/>
</dbReference>
<evidence type="ECO:0000259" key="2">
    <source>
        <dbReference type="Pfam" id="PF02698"/>
    </source>
</evidence>
<feature type="transmembrane region" description="Helical" evidence="1">
    <location>
        <begin position="39"/>
        <end position="63"/>
    </location>
</feature>
<dbReference type="GO" id="GO:0005886">
    <property type="term" value="C:plasma membrane"/>
    <property type="evidence" value="ECO:0007669"/>
    <property type="project" value="TreeGrafter"/>
</dbReference>
<proteinExistence type="predicted"/>
<comment type="caution">
    <text evidence="3">The sequence shown here is derived from an EMBL/GenBank/DDBJ whole genome shotgun (WGS) entry which is preliminary data.</text>
</comment>
<keyword evidence="4" id="KW-1185">Reference proteome</keyword>
<dbReference type="PANTHER" id="PTHR30336">
    <property type="entry name" value="INNER MEMBRANE PROTEIN, PROBABLE PERMEASE"/>
    <property type="match status" value="1"/>
</dbReference>
<dbReference type="Gene3D" id="3.40.50.620">
    <property type="entry name" value="HUPs"/>
    <property type="match status" value="1"/>
</dbReference>
<accession>A0A1E3W478</accession>
<dbReference type="GO" id="GO:0000270">
    <property type="term" value="P:peptidoglycan metabolic process"/>
    <property type="evidence" value="ECO:0007669"/>
    <property type="project" value="TreeGrafter"/>
</dbReference>
<gene>
    <name evidence="3" type="ORF">AUC68_15430</name>
</gene>
<dbReference type="CDD" id="cd06259">
    <property type="entry name" value="YdcF-like"/>
    <property type="match status" value="1"/>
</dbReference>
<dbReference type="InterPro" id="IPR003848">
    <property type="entry name" value="DUF218"/>
</dbReference>
<organism evidence="3 4">
    <name type="scientific">Methyloceanibacter methanicus</name>
    <dbReference type="NCBI Taxonomy" id="1774968"/>
    <lineage>
        <taxon>Bacteria</taxon>
        <taxon>Pseudomonadati</taxon>
        <taxon>Pseudomonadota</taxon>
        <taxon>Alphaproteobacteria</taxon>
        <taxon>Hyphomicrobiales</taxon>
        <taxon>Hyphomicrobiaceae</taxon>
        <taxon>Methyloceanibacter</taxon>
    </lineage>
</organism>
<feature type="domain" description="DUF218" evidence="2">
    <location>
        <begin position="78"/>
        <end position="217"/>
    </location>
</feature>
<keyword evidence="1" id="KW-1133">Transmembrane helix</keyword>
<dbReference type="EMBL" id="LPWG01000005">
    <property type="protein sequence ID" value="ODS00615.1"/>
    <property type="molecule type" value="Genomic_DNA"/>
</dbReference>
<reference evidence="3 4" key="1">
    <citation type="journal article" date="2016" name="Environ. Microbiol.">
        <title>New Methyloceanibacter diversity from North Sea sediments includes methanotroph containing solely the soluble methane monooxygenase.</title>
        <authorList>
            <person name="Vekeman B."/>
            <person name="Kerckhof F.M."/>
            <person name="Cremers G."/>
            <person name="de Vos P."/>
            <person name="Vandamme P."/>
            <person name="Boon N."/>
            <person name="Op den Camp H.J."/>
            <person name="Heylen K."/>
        </authorList>
    </citation>
    <scope>NUCLEOTIDE SEQUENCE [LARGE SCALE GENOMIC DNA]</scope>
    <source>
        <strain evidence="3 4">R-67174</strain>
    </source>
</reference>
<protein>
    <recommendedName>
        <fullName evidence="2">DUF218 domain-containing protein</fullName>
    </recommendedName>
</protein>
<dbReference type="InterPro" id="IPR014729">
    <property type="entry name" value="Rossmann-like_a/b/a_fold"/>
</dbReference>
<keyword evidence="1" id="KW-0472">Membrane</keyword>
<dbReference type="Pfam" id="PF02698">
    <property type="entry name" value="DUF218"/>
    <property type="match status" value="1"/>
</dbReference>
<dbReference type="Proteomes" id="UP000094501">
    <property type="component" value="Unassembled WGS sequence"/>
</dbReference>